<protein>
    <submittedName>
        <fullName evidence="3">Uncharacterized protein LOC110982331</fullName>
    </submittedName>
</protein>
<feature type="signal peptide" evidence="1">
    <location>
        <begin position="1"/>
        <end position="20"/>
    </location>
</feature>
<accession>A0A8B7YUH6</accession>
<dbReference type="Proteomes" id="UP000694845">
    <property type="component" value="Unplaced"/>
</dbReference>
<dbReference type="RefSeq" id="XP_022096357.1">
    <property type="nucleotide sequence ID" value="XM_022240665.1"/>
</dbReference>
<proteinExistence type="predicted"/>
<keyword evidence="1" id="KW-0732">Signal</keyword>
<evidence type="ECO:0000313" key="3">
    <source>
        <dbReference type="RefSeq" id="XP_022096357.1"/>
    </source>
</evidence>
<name>A0A8B7YUH6_ACAPL</name>
<evidence type="ECO:0000256" key="1">
    <source>
        <dbReference type="SAM" id="SignalP"/>
    </source>
</evidence>
<dbReference type="AlphaFoldDB" id="A0A8B7YUH6"/>
<evidence type="ECO:0000313" key="2">
    <source>
        <dbReference type="Proteomes" id="UP000694845"/>
    </source>
</evidence>
<reference evidence="3" key="1">
    <citation type="submission" date="2025-08" db="UniProtKB">
        <authorList>
            <consortium name="RefSeq"/>
        </authorList>
    </citation>
    <scope>IDENTIFICATION</scope>
</reference>
<keyword evidence="2" id="KW-1185">Reference proteome</keyword>
<dbReference type="OrthoDB" id="5945173at2759"/>
<dbReference type="GeneID" id="110982331"/>
<feature type="chain" id="PRO_5034563108" evidence="1">
    <location>
        <begin position="21"/>
        <end position="132"/>
    </location>
</feature>
<dbReference type="KEGG" id="aplc:110982331"/>
<sequence>MKVLLLSMLTLSFCVAGACALRCYECIGSVSTSINDWCNDPFDSTDPAAQASIQTCSGECVVFYSKIGDLEGFVRECSNVTVPDCLNACHSALGITSCQYCCSEDLCNSTSIIMFDLLAAIAKALSAWYRSV</sequence>
<gene>
    <name evidence="3" type="primary">LOC110982331</name>
</gene>
<organism evidence="2 3">
    <name type="scientific">Acanthaster planci</name>
    <name type="common">Crown-of-thorns starfish</name>
    <dbReference type="NCBI Taxonomy" id="133434"/>
    <lineage>
        <taxon>Eukaryota</taxon>
        <taxon>Metazoa</taxon>
        <taxon>Echinodermata</taxon>
        <taxon>Eleutherozoa</taxon>
        <taxon>Asterozoa</taxon>
        <taxon>Asteroidea</taxon>
        <taxon>Valvatacea</taxon>
        <taxon>Valvatida</taxon>
        <taxon>Acanthasteridae</taxon>
        <taxon>Acanthaster</taxon>
    </lineage>
</organism>
<dbReference type="OMA" id="NACHSAL"/>
<dbReference type="PROSITE" id="PS51257">
    <property type="entry name" value="PROKAR_LIPOPROTEIN"/>
    <property type="match status" value="1"/>
</dbReference>